<dbReference type="PANTHER" id="PTHR33680:SF1">
    <property type="entry name" value="OS05G0489500 PROTEIN"/>
    <property type="match status" value="1"/>
</dbReference>
<evidence type="ECO:0008006" key="10">
    <source>
        <dbReference type="Google" id="ProtNLM"/>
    </source>
</evidence>
<proteinExistence type="predicted"/>
<comment type="caution">
    <text evidence="8">The sequence shown here is derived from an EMBL/GenBank/DDBJ whole genome shotgun (WGS) entry which is preliminary data.</text>
</comment>
<feature type="region of interest" description="Disordered" evidence="5">
    <location>
        <begin position="721"/>
        <end position="740"/>
    </location>
</feature>
<evidence type="ECO:0000313" key="8">
    <source>
        <dbReference type="EMBL" id="KAL1525568.1"/>
    </source>
</evidence>
<dbReference type="EMBL" id="JBGBPQ010000004">
    <property type="protein sequence ID" value="KAL1525568.1"/>
    <property type="molecule type" value="Genomic_DNA"/>
</dbReference>
<reference evidence="8 9" key="1">
    <citation type="journal article" date="2024" name="Science">
        <title>Giant polyketide synthase enzymes in the biosynthesis of giant marine polyether toxins.</title>
        <authorList>
            <person name="Fallon T.R."/>
            <person name="Shende V.V."/>
            <person name="Wierzbicki I.H."/>
            <person name="Pendleton A.L."/>
            <person name="Watervoot N.F."/>
            <person name="Auber R.P."/>
            <person name="Gonzalez D.J."/>
            <person name="Wisecaver J.H."/>
            <person name="Moore B.S."/>
        </authorList>
    </citation>
    <scope>NUCLEOTIDE SEQUENCE [LARGE SCALE GENOMIC DNA]</scope>
    <source>
        <strain evidence="8 9">12B1</strain>
    </source>
</reference>
<keyword evidence="3" id="KW-0862">Zinc</keyword>
<dbReference type="InterPro" id="IPR027417">
    <property type="entry name" value="P-loop_NTPase"/>
</dbReference>
<evidence type="ECO:0000259" key="7">
    <source>
        <dbReference type="PROSITE" id="PS51999"/>
    </source>
</evidence>
<dbReference type="Gene3D" id="3.40.50.300">
    <property type="entry name" value="P-loop containing nucleotide triphosphate hydrolases"/>
    <property type="match status" value="1"/>
</dbReference>
<organism evidence="8 9">
    <name type="scientific">Prymnesium parvum</name>
    <name type="common">Toxic golden alga</name>
    <dbReference type="NCBI Taxonomy" id="97485"/>
    <lineage>
        <taxon>Eukaryota</taxon>
        <taxon>Haptista</taxon>
        <taxon>Haptophyta</taxon>
        <taxon>Prymnesiophyceae</taxon>
        <taxon>Prymnesiales</taxon>
        <taxon>Prymnesiaceae</taxon>
        <taxon>Prymnesium</taxon>
    </lineage>
</organism>
<dbReference type="PROSITE" id="PS51999">
    <property type="entry name" value="ZF_GRF"/>
    <property type="match status" value="1"/>
</dbReference>
<evidence type="ECO:0000256" key="4">
    <source>
        <dbReference type="PROSITE-ProRule" id="PRU00325"/>
    </source>
</evidence>
<evidence type="ECO:0000256" key="5">
    <source>
        <dbReference type="SAM" id="MobiDB-lite"/>
    </source>
</evidence>
<evidence type="ECO:0000259" key="6">
    <source>
        <dbReference type="PROSITE" id="PS50966"/>
    </source>
</evidence>
<sequence>MVAEWPRLVLLCGPPCSGKSALCSEHSSVSGGGRLRFSSEEGTMLNALVKKAGRALSGGQAVVIDDQNLLPTVRERILNGILQKSGIDRSASMCVVCEPEGGRLQCEWENEWNMADAAMSASGEGGAGYLPLADSQPAASLVYSVHRKRALMPWFPNGHGAARTFPSEESVQQEGFAKCEKCTIPLRRALHGSFSTSCLVVDGGCVLSAEGTGLSPVPGAATALSQWQRDHRSSRVVVLLQPSLLFERRASDEDENERLLSQDTDLQSSALAGLRALASQMVRGKLYYLWISPTPPLPLPSTSGDDPAGSADALRPMREPDGSMVRALACAASHPRARQDGRLRSLPLAWVVRRHQVALDALLHVCNGCSSGAPSADCEQAVECGIRHLGGHTFLERRGEVDHLVTRTPVPPFLRPFCAPAAPLDSRCEEEPPLVPSLPSGEQGTPAAERAFGREHGVVLAAEARGVRSHVSRATSDGRPLVAERSCPCGGGTCRVLVASSSEHLGRRFYKCHLSERDGGCAYFAWVDEEASALADARATRPLTAPALASRIPPDEAPPPPHERSVSVAPPGPSLALPPDQLPAIPRKEIEERLPHPRKLVEASSIRKCGGLSEVTIAPLSDRIATGVQACCRGSNLESYQLELELQKPPAPLIQRRSCTCHDFKNRCAASGDVAAQSICKHLAALLLELQHRAEQLACAPSAVADADPCVGEVAAPEALPTARPVTTGNVPEGHLQKAGDGIPEEQALDCTTAQAPPLPRSRSEKRVLPWQQGGAALKRSASNTARGGVRREASGGKQTGLDMCTGQEPCDALQSADVPTLAQPPPARYPSGLGEKRGTLGPQAPNSAKRSASHQRGALEERGPPTITAQPPSEHAAASRLRTVCLISHRSRCELLLLDGCTKQRCSARPIALGSK</sequence>
<dbReference type="AlphaFoldDB" id="A0AB34JX29"/>
<dbReference type="PANTHER" id="PTHR33680">
    <property type="entry name" value="OS07G0190500 PROTEIN"/>
    <property type="match status" value="1"/>
</dbReference>
<dbReference type="PROSITE" id="PS50966">
    <property type="entry name" value="ZF_SWIM"/>
    <property type="match status" value="1"/>
</dbReference>
<evidence type="ECO:0000256" key="2">
    <source>
        <dbReference type="ARBA" id="ARBA00022771"/>
    </source>
</evidence>
<evidence type="ECO:0000256" key="1">
    <source>
        <dbReference type="ARBA" id="ARBA00022723"/>
    </source>
</evidence>
<keyword evidence="1" id="KW-0479">Metal-binding</keyword>
<evidence type="ECO:0000313" key="9">
    <source>
        <dbReference type="Proteomes" id="UP001515480"/>
    </source>
</evidence>
<evidence type="ECO:0000256" key="3">
    <source>
        <dbReference type="ARBA" id="ARBA00022833"/>
    </source>
</evidence>
<name>A0AB34JX29_PRYPA</name>
<feature type="region of interest" description="Disordered" evidence="5">
    <location>
        <begin position="755"/>
        <end position="876"/>
    </location>
</feature>
<feature type="region of interest" description="Disordered" evidence="5">
    <location>
        <begin position="546"/>
        <end position="581"/>
    </location>
</feature>
<feature type="domain" description="GRF-type" evidence="7">
    <location>
        <begin position="487"/>
        <end position="530"/>
    </location>
</feature>
<feature type="domain" description="SWIM-type" evidence="6">
    <location>
        <begin position="640"/>
        <end position="691"/>
    </location>
</feature>
<dbReference type="Proteomes" id="UP001515480">
    <property type="component" value="Unassembled WGS sequence"/>
</dbReference>
<dbReference type="InterPro" id="IPR010666">
    <property type="entry name" value="Znf_GRF"/>
</dbReference>
<dbReference type="Pfam" id="PF06839">
    <property type="entry name" value="Zn_ribbon_GRF"/>
    <property type="match status" value="1"/>
</dbReference>
<dbReference type="InterPro" id="IPR007527">
    <property type="entry name" value="Znf_SWIM"/>
</dbReference>
<keyword evidence="2 4" id="KW-0863">Zinc-finger</keyword>
<protein>
    <recommendedName>
        <fullName evidence="10">SWIM-type domain-containing protein</fullName>
    </recommendedName>
</protein>
<gene>
    <name evidence="8" type="ORF">AB1Y20_020422</name>
</gene>
<accession>A0AB34JX29</accession>
<dbReference type="GO" id="GO:0008270">
    <property type="term" value="F:zinc ion binding"/>
    <property type="evidence" value="ECO:0007669"/>
    <property type="project" value="UniProtKB-KW"/>
</dbReference>
<keyword evidence="9" id="KW-1185">Reference proteome</keyword>